<sequence length="152" mass="15759">MTLVPIELGVSSLCLGRGGGIRAERGAEGSGPGAAAGPGSGPGSGSGEWRVRVFHAKTAADVRSDHWEVHPDADEVVSCLVGKFRLCLRPESPGRAAAPAEAAEPAGADEVVRLSAGTAVIVPRGRWHRIELDVPSSIMTVTVPHGSRLERR</sequence>
<dbReference type="OrthoDB" id="512358at2"/>
<dbReference type="InterPro" id="IPR011051">
    <property type="entry name" value="RmlC_Cupin_sf"/>
</dbReference>
<proteinExistence type="predicted"/>
<organism evidence="2 3">
    <name type="scientific">Actinomadura logoneensis</name>
    <dbReference type="NCBI Taxonomy" id="2293572"/>
    <lineage>
        <taxon>Bacteria</taxon>
        <taxon>Bacillati</taxon>
        <taxon>Actinomycetota</taxon>
        <taxon>Actinomycetes</taxon>
        <taxon>Streptosporangiales</taxon>
        <taxon>Thermomonosporaceae</taxon>
        <taxon>Actinomadura</taxon>
    </lineage>
</organism>
<evidence type="ECO:0000256" key="1">
    <source>
        <dbReference type="SAM" id="MobiDB-lite"/>
    </source>
</evidence>
<evidence type="ECO:0000313" key="3">
    <source>
        <dbReference type="Proteomes" id="UP000261811"/>
    </source>
</evidence>
<protein>
    <submittedName>
        <fullName evidence="2">Cupin</fullName>
    </submittedName>
</protein>
<reference evidence="2 3" key="1">
    <citation type="submission" date="2018-08" db="EMBL/GenBank/DDBJ databases">
        <title>Actinomadura jelena sp. nov., a novel Actinomycete isolated from soil in Chad.</title>
        <authorList>
            <person name="Shi L."/>
        </authorList>
    </citation>
    <scope>NUCLEOTIDE SEQUENCE [LARGE SCALE GENOMIC DNA]</scope>
    <source>
        <strain evidence="2 3">NEAU-G17</strain>
    </source>
</reference>
<feature type="region of interest" description="Disordered" evidence="1">
    <location>
        <begin position="24"/>
        <end position="46"/>
    </location>
</feature>
<dbReference type="InterPro" id="IPR014710">
    <property type="entry name" value="RmlC-like_jellyroll"/>
</dbReference>
<evidence type="ECO:0000313" key="2">
    <source>
        <dbReference type="EMBL" id="RFU38365.1"/>
    </source>
</evidence>
<comment type="caution">
    <text evidence="2">The sequence shown here is derived from an EMBL/GenBank/DDBJ whole genome shotgun (WGS) entry which is preliminary data.</text>
</comment>
<dbReference type="Gene3D" id="2.60.120.10">
    <property type="entry name" value="Jelly Rolls"/>
    <property type="match status" value="1"/>
</dbReference>
<dbReference type="EMBL" id="QURH01000819">
    <property type="protein sequence ID" value="RFU38365.1"/>
    <property type="molecule type" value="Genomic_DNA"/>
</dbReference>
<keyword evidence="3" id="KW-1185">Reference proteome</keyword>
<gene>
    <name evidence="2" type="ORF">DZF91_28065</name>
</gene>
<feature type="compositionally biased region" description="Gly residues" evidence="1">
    <location>
        <begin position="28"/>
        <end position="46"/>
    </location>
</feature>
<dbReference type="AlphaFoldDB" id="A0A372JEC9"/>
<name>A0A372JEC9_9ACTN</name>
<dbReference type="SUPFAM" id="SSF51182">
    <property type="entry name" value="RmlC-like cupins"/>
    <property type="match status" value="1"/>
</dbReference>
<accession>A0A372JEC9</accession>
<dbReference type="Proteomes" id="UP000261811">
    <property type="component" value="Unassembled WGS sequence"/>
</dbReference>